<organism evidence="3 4">
    <name type="scientific">Aspergillus leporis</name>
    <dbReference type="NCBI Taxonomy" id="41062"/>
    <lineage>
        <taxon>Eukaryota</taxon>
        <taxon>Fungi</taxon>
        <taxon>Dikarya</taxon>
        <taxon>Ascomycota</taxon>
        <taxon>Pezizomycotina</taxon>
        <taxon>Eurotiomycetes</taxon>
        <taxon>Eurotiomycetidae</taxon>
        <taxon>Eurotiales</taxon>
        <taxon>Aspergillaceae</taxon>
        <taxon>Aspergillus</taxon>
        <taxon>Aspergillus subgen. Circumdati</taxon>
    </lineage>
</organism>
<feature type="compositionally biased region" description="Polar residues" evidence="1">
    <location>
        <begin position="1"/>
        <end position="15"/>
    </location>
</feature>
<feature type="transmembrane region" description="Helical" evidence="2">
    <location>
        <begin position="47"/>
        <end position="74"/>
    </location>
</feature>
<accession>A0A5N5WN49</accession>
<feature type="transmembrane region" description="Helical" evidence="2">
    <location>
        <begin position="94"/>
        <end position="116"/>
    </location>
</feature>
<evidence type="ECO:0000313" key="3">
    <source>
        <dbReference type="EMBL" id="KAB8069961.1"/>
    </source>
</evidence>
<evidence type="ECO:0000313" key="4">
    <source>
        <dbReference type="Proteomes" id="UP000326565"/>
    </source>
</evidence>
<keyword evidence="4" id="KW-1185">Reference proteome</keyword>
<keyword evidence="2" id="KW-0812">Transmembrane</keyword>
<dbReference type="PANTHER" id="PTHR35041">
    <property type="entry name" value="MEDIATOR OF RNA POLYMERASE II TRANSCRIPTION SUBUNIT 1"/>
    <property type="match status" value="1"/>
</dbReference>
<sequence length="582" mass="64058">MSSQQHYTLTDQSDANSRDDDEYEEVSSEGSSIKDESLLTSHWTIGWITPSAIVTCYLLAVTIACAHLGFFTWLNGREIDKTLQQSYATGLSVFFVNAFRMFLAAALGISFIQMLWKELRVRPMRLSDLDSLLSVLSNPLFLGRMGLLVVAPFPFLCALVCWCIPIAMIFPPGALIVESKALHVSANQIVPTFDPNYMGNGTFYGMMETALWQPDDFNAYSGPSNQLHRLATQSILMGRYLTSPSPCGPNCSFVIDITGPSFKCTDFVAQDLYKWVNKSYPHIPPMPYLFAASADKPARRDPSHYSLAFHMRWKQANEDVYQNLSCVAYESTYTLVITYVNGQQSIKAQVRHIQALSSAGLYEDFAVTPMTGGLNSTINATSIGSTTNGNLIDINRRSNLAAVQDSLVRALSGYIGMFILHKQQTANTVISLSNLYTGPERTPTFKITPASMQDLLQNITLSLLTLNQTTTLTTVERVLYRNNYAFRRPARLIAPYVATLAVALAFAIGGGHALVSNGISASMTGVFQTLCTTRGSQRLEELAIKGPWNLKVRSGELKSSTGMRIASLGPEEEVVPLVRGSI</sequence>
<dbReference type="EMBL" id="ML732320">
    <property type="protein sequence ID" value="KAB8069961.1"/>
    <property type="molecule type" value="Genomic_DNA"/>
</dbReference>
<protein>
    <submittedName>
        <fullName evidence="3">Uncharacterized protein</fullName>
    </submittedName>
</protein>
<dbReference type="Proteomes" id="UP000326565">
    <property type="component" value="Unassembled WGS sequence"/>
</dbReference>
<keyword evidence="2" id="KW-0472">Membrane</keyword>
<gene>
    <name evidence="3" type="ORF">BDV29DRAFT_194494</name>
</gene>
<dbReference type="PANTHER" id="PTHR35041:SF6">
    <property type="entry name" value="FORMYLMETHIONINE DEFORMYLASE-LIKE PROTEIN-RELATED"/>
    <property type="match status" value="1"/>
</dbReference>
<feature type="region of interest" description="Disordered" evidence="1">
    <location>
        <begin position="1"/>
        <end position="29"/>
    </location>
</feature>
<proteinExistence type="predicted"/>
<name>A0A5N5WN49_9EURO</name>
<feature type="transmembrane region" description="Helical" evidence="2">
    <location>
        <begin position="145"/>
        <end position="170"/>
    </location>
</feature>
<keyword evidence="2" id="KW-1133">Transmembrane helix</keyword>
<dbReference type="OrthoDB" id="5322539at2759"/>
<feature type="transmembrane region" description="Helical" evidence="2">
    <location>
        <begin position="493"/>
        <end position="515"/>
    </location>
</feature>
<dbReference type="AlphaFoldDB" id="A0A5N5WN49"/>
<reference evidence="3 4" key="1">
    <citation type="submission" date="2019-04" db="EMBL/GenBank/DDBJ databases">
        <title>Friends and foes A comparative genomics study of 23 Aspergillus species from section Flavi.</title>
        <authorList>
            <consortium name="DOE Joint Genome Institute"/>
            <person name="Kjaerbolling I."/>
            <person name="Vesth T."/>
            <person name="Frisvad J.C."/>
            <person name="Nybo J.L."/>
            <person name="Theobald S."/>
            <person name="Kildgaard S."/>
            <person name="Isbrandt T."/>
            <person name="Kuo A."/>
            <person name="Sato A."/>
            <person name="Lyhne E.K."/>
            <person name="Kogle M.E."/>
            <person name="Wiebenga A."/>
            <person name="Kun R.S."/>
            <person name="Lubbers R.J."/>
            <person name="Makela M.R."/>
            <person name="Barry K."/>
            <person name="Chovatia M."/>
            <person name="Clum A."/>
            <person name="Daum C."/>
            <person name="Haridas S."/>
            <person name="He G."/>
            <person name="LaButti K."/>
            <person name="Lipzen A."/>
            <person name="Mondo S."/>
            <person name="Riley R."/>
            <person name="Salamov A."/>
            <person name="Simmons B.A."/>
            <person name="Magnuson J.K."/>
            <person name="Henrissat B."/>
            <person name="Mortensen U.H."/>
            <person name="Larsen T.O."/>
            <person name="Devries R.P."/>
            <person name="Grigoriev I.V."/>
            <person name="Machida M."/>
            <person name="Baker S.E."/>
            <person name="Andersen M.R."/>
        </authorList>
    </citation>
    <scope>NUCLEOTIDE SEQUENCE [LARGE SCALE GENOMIC DNA]</scope>
    <source>
        <strain evidence="3 4">CBS 151.66</strain>
    </source>
</reference>
<evidence type="ECO:0000256" key="1">
    <source>
        <dbReference type="SAM" id="MobiDB-lite"/>
    </source>
</evidence>
<evidence type="ECO:0000256" key="2">
    <source>
        <dbReference type="SAM" id="Phobius"/>
    </source>
</evidence>